<dbReference type="InterPro" id="IPR040198">
    <property type="entry name" value="Fido_containing"/>
</dbReference>
<dbReference type="Gene3D" id="1.10.3290.10">
    <property type="entry name" value="Fido-like domain"/>
    <property type="match status" value="1"/>
</dbReference>
<dbReference type="InterPro" id="IPR025758">
    <property type="entry name" value="Fic/DOC_N"/>
</dbReference>
<evidence type="ECO:0000259" key="1">
    <source>
        <dbReference type="PROSITE" id="PS51459"/>
    </source>
</evidence>
<dbReference type="PIRSF" id="PIRSF038925">
    <property type="entry name" value="AMP-prot_trans"/>
    <property type="match status" value="1"/>
</dbReference>
<dbReference type="InterPro" id="IPR036597">
    <property type="entry name" value="Fido-like_dom_sf"/>
</dbReference>
<dbReference type="Pfam" id="PF02661">
    <property type="entry name" value="Fic"/>
    <property type="match status" value="1"/>
</dbReference>
<dbReference type="PANTHER" id="PTHR13504">
    <property type="entry name" value="FIDO DOMAIN-CONTAINING PROTEIN DDB_G0283145"/>
    <property type="match status" value="1"/>
</dbReference>
<organism evidence="2">
    <name type="scientific">hydrocarbon metagenome</name>
    <dbReference type="NCBI Taxonomy" id="938273"/>
    <lineage>
        <taxon>unclassified sequences</taxon>
        <taxon>metagenomes</taxon>
        <taxon>ecological metagenomes</taxon>
    </lineage>
</organism>
<dbReference type="SUPFAM" id="SSF140931">
    <property type="entry name" value="Fic-like"/>
    <property type="match status" value="1"/>
</dbReference>
<feature type="domain" description="Fido" evidence="1">
    <location>
        <begin position="126"/>
        <end position="277"/>
    </location>
</feature>
<evidence type="ECO:0000313" key="2">
    <source>
        <dbReference type="EMBL" id="KUG15255.1"/>
    </source>
</evidence>
<dbReference type="EMBL" id="LNQE01001570">
    <property type="protein sequence ID" value="KUG15255.1"/>
    <property type="molecule type" value="Genomic_DNA"/>
</dbReference>
<proteinExistence type="predicted"/>
<reference evidence="2" key="1">
    <citation type="journal article" date="2015" name="Proc. Natl. Acad. Sci. U.S.A.">
        <title>Networks of energetic and metabolic interactions define dynamics in microbial communities.</title>
        <authorList>
            <person name="Embree M."/>
            <person name="Liu J.K."/>
            <person name="Al-Bassam M.M."/>
            <person name="Zengler K."/>
        </authorList>
    </citation>
    <scope>NUCLEOTIDE SEQUENCE</scope>
</reference>
<protein>
    <submittedName>
        <fullName evidence="2">Mloa</fullName>
    </submittedName>
</protein>
<accession>A0A0W8F2X3</accession>
<dbReference type="Pfam" id="PF13784">
    <property type="entry name" value="Fic_N"/>
    <property type="match status" value="1"/>
</dbReference>
<dbReference type="InterPro" id="IPR026287">
    <property type="entry name" value="SoFic-like"/>
</dbReference>
<comment type="caution">
    <text evidence="2">The sequence shown here is derived from an EMBL/GenBank/DDBJ whole genome shotgun (WGS) entry which is preliminary data.</text>
</comment>
<dbReference type="AlphaFoldDB" id="A0A0W8F2X3"/>
<sequence>MIESRGGHFVRQREGYQAFVPKELPPDPPLVFDTKLQVLLSDADRALARLDGMTMILPNLELFVAMFMKKEALISSQIEGTQASLKGVLEFEANVPSSENINDIREVLNYLKAMDHGLENLKNGPVSLELVKEIHRILIEGTRGSRFNPGEFRTVQNYIGRKGGTILQADFIPPPPGYIPDLMTNLEKFINSEDELPPLVKIALIHSQFETIHPFLDGNGRMGRLLITFYLCGKGILSSPLLYLSLYINRHKEEYMDLLNKTRTEGDLEAWVKFFLQGVIEVSKEAGTAAKEIIELKENVLGKLVQHDVAGANAVRLANTIFNKPIISIPEVADSLGVSNPTALKLVTRFEEVGILVEITGKKRFKKYLFTDYVAIIERGTKG</sequence>
<gene>
    <name evidence="2" type="ORF">ASZ90_015073</name>
</gene>
<dbReference type="InterPro" id="IPR003812">
    <property type="entry name" value="Fido"/>
</dbReference>
<name>A0A0W8F2X3_9ZZZZ</name>
<dbReference type="PROSITE" id="PS51459">
    <property type="entry name" value="FIDO"/>
    <property type="match status" value="1"/>
</dbReference>
<dbReference type="PANTHER" id="PTHR13504:SF38">
    <property type="entry name" value="FIDO DOMAIN-CONTAINING PROTEIN"/>
    <property type="match status" value="1"/>
</dbReference>